<keyword evidence="1" id="KW-0472">Membrane</keyword>
<evidence type="ECO:0000313" key="3">
    <source>
        <dbReference type="Proteomes" id="UP000815325"/>
    </source>
</evidence>
<evidence type="ECO:0000313" key="2">
    <source>
        <dbReference type="EMBL" id="KAF5838575.1"/>
    </source>
</evidence>
<evidence type="ECO:0000256" key="1">
    <source>
        <dbReference type="SAM" id="Phobius"/>
    </source>
</evidence>
<keyword evidence="1" id="KW-1133">Transmembrane helix</keyword>
<feature type="transmembrane region" description="Helical" evidence="1">
    <location>
        <begin position="118"/>
        <end position="139"/>
    </location>
</feature>
<gene>
    <name evidence="2" type="ORF">DUNSADRAFT_2559</name>
</gene>
<dbReference type="EMBL" id="MU069573">
    <property type="protein sequence ID" value="KAF5838575.1"/>
    <property type="molecule type" value="Genomic_DNA"/>
</dbReference>
<feature type="transmembrane region" description="Helical" evidence="1">
    <location>
        <begin position="76"/>
        <end position="98"/>
    </location>
</feature>
<reference evidence="2" key="1">
    <citation type="submission" date="2017-08" db="EMBL/GenBank/DDBJ databases">
        <authorList>
            <person name="Polle J.E."/>
            <person name="Barry K."/>
            <person name="Cushman J."/>
            <person name="Schmutz J."/>
            <person name="Tran D."/>
            <person name="Hathwaick L.T."/>
            <person name="Yim W.C."/>
            <person name="Jenkins J."/>
            <person name="Mckie-Krisberg Z.M."/>
            <person name="Prochnik S."/>
            <person name="Lindquist E."/>
            <person name="Dockter R.B."/>
            <person name="Adam C."/>
            <person name="Molina H."/>
            <person name="Bunkerborg J."/>
            <person name="Jin E."/>
            <person name="Buchheim M."/>
            <person name="Magnuson J."/>
        </authorList>
    </citation>
    <scope>NUCLEOTIDE SEQUENCE</scope>
    <source>
        <strain evidence="2">CCAP 19/18</strain>
    </source>
</reference>
<protein>
    <submittedName>
        <fullName evidence="2">Uncharacterized protein</fullName>
    </submittedName>
</protein>
<keyword evidence="1" id="KW-0812">Transmembrane</keyword>
<sequence>MLCTVRSLSEVVRAPPHLFCTQNPTKHGLLVYLRSLPPNKLCCISSHRKPSPSICAQNPTTHGLLVYLRSLPPNKLCTVCLMLVVGQLQGAAMLYIGAQLLFVLPWSNAVPSASVPHVMLLLVMLGVVLQVLGLAHLTIDAVPEERGSTPRTSPLLLSPQLSGISGMAEGHLASAFQNLTTPDDYNLSDDLPTLPSMQSMDLRLDALAKFKAFMQVAKFKWLSSRLSCRWLSSSVLVPGLGAGERVFTQVAKFKRPSSIG</sequence>
<organism evidence="2 3">
    <name type="scientific">Dunaliella salina</name>
    <name type="common">Green alga</name>
    <name type="synonym">Protococcus salinus</name>
    <dbReference type="NCBI Taxonomy" id="3046"/>
    <lineage>
        <taxon>Eukaryota</taxon>
        <taxon>Viridiplantae</taxon>
        <taxon>Chlorophyta</taxon>
        <taxon>core chlorophytes</taxon>
        <taxon>Chlorophyceae</taxon>
        <taxon>CS clade</taxon>
        <taxon>Chlamydomonadales</taxon>
        <taxon>Dunaliellaceae</taxon>
        <taxon>Dunaliella</taxon>
    </lineage>
</organism>
<accession>A0ABQ7GVC8</accession>
<name>A0ABQ7GVC8_DUNSA</name>
<proteinExistence type="predicted"/>
<comment type="caution">
    <text evidence="2">The sequence shown here is derived from an EMBL/GenBank/DDBJ whole genome shotgun (WGS) entry which is preliminary data.</text>
</comment>
<keyword evidence="3" id="KW-1185">Reference proteome</keyword>
<dbReference type="Proteomes" id="UP000815325">
    <property type="component" value="Unassembled WGS sequence"/>
</dbReference>